<evidence type="ECO:0000256" key="8">
    <source>
        <dbReference type="ARBA" id="ARBA00023170"/>
    </source>
</evidence>
<dbReference type="AlphaFoldDB" id="A0A1I8QED4"/>
<evidence type="ECO:0000256" key="9">
    <source>
        <dbReference type="ARBA" id="ARBA00023224"/>
    </source>
</evidence>
<dbReference type="GO" id="GO:0005886">
    <property type="term" value="C:plasma membrane"/>
    <property type="evidence" value="ECO:0007669"/>
    <property type="project" value="UniProtKB-SubCell"/>
</dbReference>
<dbReference type="PANTHER" id="PTHR21137:SF35">
    <property type="entry name" value="ODORANT RECEPTOR 19A-RELATED"/>
    <property type="match status" value="1"/>
</dbReference>
<feature type="transmembrane region" description="Helical" evidence="10">
    <location>
        <begin position="375"/>
        <end position="400"/>
    </location>
</feature>
<feature type="transmembrane region" description="Helical" evidence="10">
    <location>
        <begin position="132"/>
        <end position="157"/>
    </location>
</feature>
<dbReference type="Proteomes" id="UP000095300">
    <property type="component" value="Unassembled WGS sequence"/>
</dbReference>
<keyword evidence="4 10" id="KW-0812">Transmembrane</keyword>
<gene>
    <name evidence="11" type="primary">106081533</name>
</gene>
<dbReference type="OrthoDB" id="7845758at2759"/>
<keyword evidence="5 10" id="KW-0552">Olfaction</keyword>
<dbReference type="VEuPathDB" id="VectorBase:SCAU016343"/>
<dbReference type="GO" id="GO:0004984">
    <property type="term" value="F:olfactory receptor activity"/>
    <property type="evidence" value="ECO:0007669"/>
    <property type="project" value="InterPro"/>
</dbReference>
<evidence type="ECO:0000256" key="4">
    <source>
        <dbReference type="ARBA" id="ARBA00022692"/>
    </source>
</evidence>
<evidence type="ECO:0000256" key="1">
    <source>
        <dbReference type="ARBA" id="ARBA00004651"/>
    </source>
</evidence>
<name>A0A1I8QED4_STOCA</name>
<accession>A0A1I8QED4</accession>
<evidence type="ECO:0000313" key="12">
    <source>
        <dbReference type="Proteomes" id="UP000095300"/>
    </source>
</evidence>
<evidence type="ECO:0000256" key="10">
    <source>
        <dbReference type="RuleBase" id="RU351113"/>
    </source>
</evidence>
<dbReference type="GO" id="GO:0007165">
    <property type="term" value="P:signal transduction"/>
    <property type="evidence" value="ECO:0007669"/>
    <property type="project" value="UniProtKB-KW"/>
</dbReference>
<dbReference type="InterPro" id="IPR004117">
    <property type="entry name" value="7tm6_olfct_rcpt"/>
</dbReference>
<proteinExistence type="inferred from homology"/>
<keyword evidence="6 10" id="KW-1133">Transmembrane helix</keyword>
<comment type="similarity">
    <text evidence="10">Belongs to the insect chemoreceptor superfamily. Heteromeric odorant receptor channel (TC 1.A.69) family.</text>
</comment>
<keyword evidence="9 10" id="KW-0807">Transducer</keyword>
<evidence type="ECO:0000256" key="3">
    <source>
        <dbReference type="ARBA" id="ARBA00022606"/>
    </source>
</evidence>
<keyword evidence="7 10" id="KW-0472">Membrane</keyword>
<sequence>MLYRPCLPNGKLAPLPWPIAIYRLTNIICWPLEDNASWMAKIFDRFWYILGFAIFLVTNDAEFRYLRLNLNNLDELLTGIPTYFVLIEIHVRAFSLGWNKNKLKKLLQKFYAKIYIDEPDNPKIYKNIQRQLIPILGFSCLYLCALFVYSVTPIYLLSTGSRELMYKMIPPMDHTPLYIYLPWLISNMWVGVTVATMMFGEANTLSMMVFHLNGRYQLMRENFVAKVDKLLKGKDDTDIAMRFRQILVEILNENERLNTFANEVQDEFTFHLFIIFGFMAASICALGFKVYTSPMTSIGYMFWAMGKVQETIAFGTMGTSIVTVTDEISSMYYESKWELIMQRSMNPKVNVRIMKLVNMAITINSKPFSLTGLNFFSVSLTSAVAILQGAGSYFTCLISFRQ</sequence>
<feature type="transmembrane region" description="Helical" evidence="10">
    <location>
        <begin position="46"/>
        <end position="66"/>
    </location>
</feature>
<comment type="subcellular location">
    <subcellularLocation>
        <location evidence="1 10">Cell membrane</location>
        <topology evidence="1 10">Multi-pass membrane protein</topology>
    </subcellularLocation>
</comment>
<keyword evidence="2" id="KW-1003">Cell membrane</keyword>
<dbReference type="EnsemblMetazoa" id="SCAU016343-RA">
    <property type="protein sequence ID" value="SCAU016343-PA"/>
    <property type="gene ID" value="SCAU016343"/>
</dbReference>
<evidence type="ECO:0000256" key="2">
    <source>
        <dbReference type="ARBA" id="ARBA00022475"/>
    </source>
</evidence>
<organism evidence="11 12">
    <name type="scientific">Stomoxys calcitrans</name>
    <name type="common">Stable fly</name>
    <name type="synonym">Conops calcitrans</name>
    <dbReference type="NCBI Taxonomy" id="35570"/>
    <lineage>
        <taxon>Eukaryota</taxon>
        <taxon>Metazoa</taxon>
        <taxon>Ecdysozoa</taxon>
        <taxon>Arthropoda</taxon>
        <taxon>Hexapoda</taxon>
        <taxon>Insecta</taxon>
        <taxon>Pterygota</taxon>
        <taxon>Neoptera</taxon>
        <taxon>Endopterygota</taxon>
        <taxon>Diptera</taxon>
        <taxon>Brachycera</taxon>
        <taxon>Muscomorpha</taxon>
        <taxon>Muscoidea</taxon>
        <taxon>Muscidae</taxon>
        <taxon>Stomoxys</taxon>
    </lineage>
</organism>
<dbReference type="Pfam" id="PF02949">
    <property type="entry name" value="7tm_6"/>
    <property type="match status" value="1"/>
</dbReference>
<comment type="caution">
    <text evidence="10">Lacks conserved residue(s) required for the propagation of feature annotation.</text>
</comment>
<dbReference type="KEGG" id="scac:106081533"/>
<keyword evidence="8 10" id="KW-0675">Receptor</keyword>
<protein>
    <recommendedName>
        <fullName evidence="10">Odorant receptor</fullName>
    </recommendedName>
</protein>
<dbReference type="STRING" id="35570.A0A1I8QED4"/>
<feature type="transmembrane region" description="Helical" evidence="10">
    <location>
        <begin position="270"/>
        <end position="291"/>
    </location>
</feature>
<dbReference type="PANTHER" id="PTHR21137">
    <property type="entry name" value="ODORANT RECEPTOR"/>
    <property type="match status" value="1"/>
</dbReference>
<feature type="transmembrane region" description="Helical" evidence="10">
    <location>
        <begin position="177"/>
        <end position="199"/>
    </location>
</feature>
<keyword evidence="3 10" id="KW-0716">Sensory transduction</keyword>
<dbReference type="GO" id="GO:0005549">
    <property type="term" value="F:odorant binding"/>
    <property type="evidence" value="ECO:0007669"/>
    <property type="project" value="InterPro"/>
</dbReference>
<evidence type="ECO:0000313" key="11">
    <source>
        <dbReference type="EnsemblMetazoa" id="SCAU016343-PA"/>
    </source>
</evidence>
<keyword evidence="12" id="KW-1185">Reference proteome</keyword>
<evidence type="ECO:0000256" key="6">
    <source>
        <dbReference type="ARBA" id="ARBA00022989"/>
    </source>
</evidence>
<reference evidence="11" key="1">
    <citation type="submission" date="2020-05" db="UniProtKB">
        <authorList>
            <consortium name="EnsemblMetazoa"/>
        </authorList>
    </citation>
    <scope>IDENTIFICATION</scope>
    <source>
        <strain evidence="11">USDA</strain>
    </source>
</reference>
<evidence type="ECO:0000256" key="5">
    <source>
        <dbReference type="ARBA" id="ARBA00022725"/>
    </source>
</evidence>
<evidence type="ECO:0000256" key="7">
    <source>
        <dbReference type="ARBA" id="ARBA00023136"/>
    </source>
</evidence>
<feature type="transmembrane region" description="Helical" evidence="10">
    <location>
        <begin position="78"/>
        <end position="98"/>
    </location>
</feature>